<protein>
    <submittedName>
        <fullName evidence="10">C4-dicarboxylate transport transcriptional regulatory protein DctD</fullName>
    </submittedName>
</protein>
<dbReference type="Gene3D" id="1.10.10.60">
    <property type="entry name" value="Homeodomain-like"/>
    <property type="match status" value="1"/>
</dbReference>
<dbReference type="Gene3D" id="1.10.8.60">
    <property type="match status" value="1"/>
</dbReference>
<dbReference type="SMART" id="SM00448">
    <property type="entry name" value="REC"/>
    <property type="match status" value="1"/>
</dbReference>
<evidence type="ECO:0000313" key="11">
    <source>
        <dbReference type="Proteomes" id="UP000215256"/>
    </source>
</evidence>
<feature type="domain" description="Response regulatory" evidence="9">
    <location>
        <begin position="8"/>
        <end position="122"/>
    </location>
</feature>
<dbReference type="EMBL" id="CP022603">
    <property type="protein sequence ID" value="ASV83921.1"/>
    <property type="molecule type" value="Genomic_DNA"/>
</dbReference>
<dbReference type="RefSeq" id="WP_095444790.1">
    <property type="nucleotide sequence ID" value="NZ_CP022603.1"/>
</dbReference>
<dbReference type="Pfam" id="PF02954">
    <property type="entry name" value="HTH_8"/>
    <property type="match status" value="1"/>
</dbReference>
<dbReference type="GO" id="GO:0000160">
    <property type="term" value="P:phosphorelay signal transduction system"/>
    <property type="evidence" value="ECO:0007669"/>
    <property type="project" value="UniProtKB-KW"/>
</dbReference>
<keyword evidence="3" id="KW-0067">ATP-binding</keyword>
<dbReference type="PRINTS" id="PR01590">
    <property type="entry name" value="HTHFIS"/>
</dbReference>
<dbReference type="KEGG" id="och:CES85_4704"/>
<dbReference type="Pfam" id="PF00072">
    <property type="entry name" value="Response_reg"/>
    <property type="match status" value="1"/>
</dbReference>
<dbReference type="CDD" id="cd00009">
    <property type="entry name" value="AAA"/>
    <property type="match status" value="1"/>
</dbReference>
<dbReference type="InterPro" id="IPR025662">
    <property type="entry name" value="Sigma_54_int_dom_ATP-bd_1"/>
</dbReference>
<dbReference type="InterPro" id="IPR002078">
    <property type="entry name" value="Sigma_54_int"/>
</dbReference>
<dbReference type="InterPro" id="IPR027417">
    <property type="entry name" value="P-loop_NTPase"/>
</dbReference>
<dbReference type="InterPro" id="IPR058031">
    <property type="entry name" value="AAA_lid_NorR"/>
</dbReference>
<dbReference type="Pfam" id="PF25601">
    <property type="entry name" value="AAA_lid_14"/>
    <property type="match status" value="1"/>
</dbReference>
<dbReference type="InterPro" id="IPR009057">
    <property type="entry name" value="Homeodomain-like_sf"/>
</dbReference>
<evidence type="ECO:0000256" key="7">
    <source>
        <dbReference type="PROSITE-ProRule" id="PRU00169"/>
    </source>
</evidence>
<reference evidence="10 11" key="1">
    <citation type="submission" date="2017-07" db="EMBL/GenBank/DDBJ databases">
        <title>Phylogenetic study on the rhizospheric bacterium Ochrobactrum sp. A44.</title>
        <authorList>
            <person name="Krzyzanowska D.M."/>
            <person name="Ossowicki A."/>
            <person name="Rajewska M."/>
            <person name="Maciag T."/>
            <person name="Kaczynski Z."/>
            <person name="Czerwicka M."/>
            <person name="Jafra S."/>
        </authorList>
    </citation>
    <scope>NUCLEOTIDE SEQUENCE [LARGE SCALE GENOMIC DNA]</scope>
    <source>
        <strain evidence="10 11">A44</strain>
    </source>
</reference>
<dbReference type="PANTHER" id="PTHR32071">
    <property type="entry name" value="TRANSCRIPTIONAL REGULATORY PROTEIN"/>
    <property type="match status" value="1"/>
</dbReference>
<dbReference type="InterPro" id="IPR001789">
    <property type="entry name" value="Sig_transdc_resp-reg_receiver"/>
</dbReference>
<evidence type="ECO:0000313" key="10">
    <source>
        <dbReference type="EMBL" id="ASV83921.1"/>
    </source>
</evidence>
<dbReference type="GO" id="GO:0043565">
    <property type="term" value="F:sequence-specific DNA binding"/>
    <property type="evidence" value="ECO:0007669"/>
    <property type="project" value="InterPro"/>
</dbReference>
<evidence type="ECO:0000256" key="5">
    <source>
        <dbReference type="ARBA" id="ARBA00023015"/>
    </source>
</evidence>
<dbReference type="SUPFAM" id="SSF52540">
    <property type="entry name" value="P-loop containing nucleoside triphosphate hydrolases"/>
    <property type="match status" value="1"/>
</dbReference>
<dbReference type="CDD" id="cd17549">
    <property type="entry name" value="REC_DctD-like"/>
    <property type="match status" value="1"/>
</dbReference>
<dbReference type="OrthoDB" id="9154941at2"/>
<dbReference type="SMART" id="SM00382">
    <property type="entry name" value="AAA"/>
    <property type="match status" value="1"/>
</dbReference>
<dbReference type="SUPFAM" id="SSF52172">
    <property type="entry name" value="CheY-like"/>
    <property type="match status" value="1"/>
</dbReference>
<dbReference type="SUPFAM" id="SSF46689">
    <property type="entry name" value="Homeodomain-like"/>
    <property type="match status" value="1"/>
</dbReference>
<evidence type="ECO:0000256" key="4">
    <source>
        <dbReference type="ARBA" id="ARBA00023012"/>
    </source>
</evidence>
<evidence type="ECO:0000256" key="6">
    <source>
        <dbReference type="ARBA" id="ARBA00023163"/>
    </source>
</evidence>
<organism evidence="10 11">
    <name type="scientific">Ochrobactrum quorumnocens</name>
    <dbReference type="NCBI Taxonomy" id="271865"/>
    <lineage>
        <taxon>Bacteria</taxon>
        <taxon>Pseudomonadati</taxon>
        <taxon>Pseudomonadota</taxon>
        <taxon>Alphaproteobacteria</taxon>
        <taxon>Hyphomicrobiales</taxon>
        <taxon>Brucellaceae</taxon>
        <taxon>Brucella/Ochrobactrum group</taxon>
        <taxon>Ochrobactrum</taxon>
    </lineage>
</organism>
<dbReference type="Proteomes" id="UP000215256">
    <property type="component" value="Chromosome 2"/>
</dbReference>
<evidence type="ECO:0000259" key="8">
    <source>
        <dbReference type="PROSITE" id="PS50045"/>
    </source>
</evidence>
<feature type="domain" description="Sigma-54 factor interaction" evidence="8">
    <location>
        <begin position="147"/>
        <end position="366"/>
    </location>
</feature>
<keyword evidence="1 7" id="KW-0597">Phosphoprotein</keyword>
<accession>A0A248UBX4</accession>
<dbReference type="Gene3D" id="3.40.50.2300">
    <property type="match status" value="1"/>
</dbReference>
<evidence type="ECO:0000256" key="2">
    <source>
        <dbReference type="ARBA" id="ARBA00022741"/>
    </source>
</evidence>
<evidence type="ECO:0000256" key="1">
    <source>
        <dbReference type="ARBA" id="ARBA00022553"/>
    </source>
</evidence>
<dbReference type="Pfam" id="PF00158">
    <property type="entry name" value="Sigma54_activat"/>
    <property type="match status" value="1"/>
</dbReference>
<dbReference type="GO" id="GO:0006355">
    <property type="term" value="P:regulation of DNA-templated transcription"/>
    <property type="evidence" value="ECO:0007669"/>
    <property type="project" value="InterPro"/>
</dbReference>
<sequence>MTGTEPLRIMLIDDDAAFRTALADSFKIAGLDIETYGDGQSALANLNADFPGIVVTDIRMPRIDGHAVMEALLTRDPELPVILMTGHGDISMAVAALKKGAFDFIAKPFAADHMISSVRRALEMRRLVLENRRLRKAAAEAEQDFPLLGETPVMVRLRETIRQLASVDVDVLIEGETGTGKELVARLLHRWSARHARGFVAIDCAALPDAIADEVLFGNRIQRGRITDADRGTLFLDEIDSMSASLQGKLLRVVEERELPSMMGEPRAVNLRIIAAAKGDLEGAVNAGRFRSDLFYRLETVRLRIPPLRERRKDIGLLFAYFLDEAANQFGQPRPDIDATIEARLNADEWLGNVRELRNFAKQVVLGLSYHPAGKPSSLPLTEQIDQFEAKVLQDTLARLNGDVGDAAELLQLPRRSLYARLQRLGIDASSFRKKETT</sequence>
<dbReference type="PROSITE" id="PS50110">
    <property type="entry name" value="RESPONSE_REGULATORY"/>
    <property type="match status" value="1"/>
</dbReference>
<name>A0A248UBX4_9HYPH</name>
<dbReference type="PANTHER" id="PTHR32071:SF57">
    <property type="entry name" value="C4-DICARBOXYLATE TRANSPORT TRANSCRIPTIONAL REGULATORY PROTEIN DCTD"/>
    <property type="match status" value="1"/>
</dbReference>
<dbReference type="GO" id="GO:0005524">
    <property type="term" value="F:ATP binding"/>
    <property type="evidence" value="ECO:0007669"/>
    <property type="project" value="UniProtKB-KW"/>
</dbReference>
<keyword evidence="2" id="KW-0547">Nucleotide-binding</keyword>
<dbReference type="PROSITE" id="PS50045">
    <property type="entry name" value="SIGMA54_INTERACT_4"/>
    <property type="match status" value="1"/>
</dbReference>
<dbReference type="InterPro" id="IPR003593">
    <property type="entry name" value="AAA+_ATPase"/>
</dbReference>
<dbReference type="PROSITE" id="PS00675">
    <property type="entry name" value="SIGMA54_INTERACT_1"/>
    <property type="match status" value="1"/>
</dbReference>
<dbReference type="InterPro" id="IPR011006">
    <property type="entry name" value="CheY-like_superfamily"/>
</dbReference>
<dbReference type="Gene3D" id="3.40.50.300">
    <property type="entry name" value="P-loop containing nucleotide triphosphate hydrolases"/>
    <property type="match status" value="1"/>
</dbReference>
<gene>
    <name evidence="10" type="ORF">CES85_4704</name>
</gene>
<keyword evidence="4" id="KW-0902">Two-component regulatory system</keyword>
<dbReference type="AlphaFoldDB" id="A0A248UBX4"/>
<keyword evidence="5" id="KW-0805">Transcription regulation</keyword>
<proteinExistence type="predicted"/>
<evidence type="ECO:0000259" key="9">
    <source>
        <dbReference type="PROSITE" id="PS50110"/>
    </source>
</evidence>
<feature type="modified residue" description="4-aspartylphosphate" evidence="7">
    <location>
        <position position="57"/>
    </location>
</feature>
<keyword evidence="6" id="KW-0804">Transcription</keyword>
<dbReference type="InterPro" id="IPR002197">
    <property type="entry name" value="HTH_Fis"/>
</dbReference>
<dbReference type="FunFam" id="3.40.50.2300:FF:000018">
    <property type="entry name" value="DNA-binding transcriptional regulator NtrC"/>
    <property type="match status" value="1"/>
</dbReference>
<evidence type="ECO:0000256" key="3">
    <source>
        <dbReference type="ARBA" id="ARBA00022840"/>
    </source>
</evidence>